<protein>
    <recommendedName>
        <fullName evidence="2">S1 motif domain-containing protein</fullName>
    </recommendedName>
</protein>
<reference evidence="4" key="1">
    <citation type="submission" date="2018-11" db="EMBL/GenBank/DDBJ databases">
        <authorList>
            <consortium name="Genoscope - CEA"/>
            <person name="William W."/>
        </authorList>
    </citation>
    <scope>NUCLEOTIDE SEQUENCE</scope>
</reference>
<sequence length="734" mass="81703">MDVLALSSSASAAVSIAGSFPLFPSSVGVRRNVQAKHKRFVVSASKREEPKLSEWDQMELKFGRLLGEDPKLTLAKIVARKVNPEASFVEVEKSFYKNKGKLPDIESIPLDWSKEDKKKPTSPSLDGLNLVKPVPRDGVKFEASDKPVVKKPNFSLKKPLDAAAAAPVAAAATPPKRTLPNVILRKPSSYYVNNEEEDESKLRLKRNLTLKMRNDRENERFSDMTLLRKPEPVSVNAEEESPEDKVLSDGLTVEEAVVYSEYTLLEKPEARPEPANVEEEAVELPEIEDTSAPTEMQLESDTSSDSSEEETINSDPVERTPSNPVCQTTVEASLQGKPQRLDPSSAEPSVSNRGQPLTVNQEDRQVSIELKGPPTRSSLEESDWIKAESLVKTELRADVELISSSTRGFAVSYGSLIGFLPYRNLAAKWKFLAFESWLRRKGVDPSLYRQNLGVIGGQDVKAPSPDASLAASEVGNAVNGEVSSDMKLEDLLMVYDREKQKFLSSFVGQKIKVNVVMANRNSRKLIFSMRPRENEEEVEKKRNLMAKLRVGDVVKCCIKKITYFGIFCELEGVPALIHQSEVSWDATLDPASYFKIGQIVEAKVHQLDFALERIFLSLKEITPDPLTEALESVVGDNDQLGKLQAAELDAEWPDVESLIKEMEMVEGIQSVSKGRFFLSPGLAPTFQVYMAPMFENQYKLLARAGNRVQELIVEASLSKEEMKTTIMSCTNRVE</sequence>
<dbReference type="Pfam" id="PF00575">
    <property type="entry name" value="S1"/>
    <property type="match status" value="1"/>
</dbReference>
<feature type="compositionally biased region" description="Polar residues" evidence="1">
    <location>
        <begin position="320"/>
        <end position="332"/>
    </location>
</feature>
<proteinExistence type="predicted"/>
<feature type="domain" description="S1 motif" evidence="2">
    <location>
        <begin position="551"/>
        <end position="619"/>
    </location>
</feature>
<feature type="compositionally biased region" description="Acidic residues" evidence="1">
    <location>
        <begin position="276"/>
        <end position="289"/>
    </location>
</feature>
<dbReference type="Gramene" id="A06p09340.2_BraZ1">
    <property type="protein sequence ID" value="A06p09340.2_BraZ1.CDS"/>
    <property type="gene ID" value="A06g09340.2_BraZ1"/>
</dbReference>
<name>A0A3P5YD00_BRACM</name>
<dbReference type="Gene3D" id="2.40.50.140">
    <property type="entry name" value="Nucleic acid-binding proteins"/>
    <property type="match status" value="1"/>
</dbReference>
<dbReference type="SMART" id="SM00316">
    <property type="entry name" value="S1"/>
    <property type="match status" value="1"/>
</dbReference>
<evidence type="ECO:0000259" key="2">
    <source>
        <dbReference type="PROSITE" id="PS50126"/>
    </source>
</evidence>
<feature type="region of interest" description="Disordered" evidence="1">
    <location>
        <begin position="227"/>
        <end position="251"/>
    </location>
</feature>
<dbReference type="InterPro" id="IPR012340">
    <property type="entry name" value="NA-bd_OB-fold"/>
</dbReference>
<dbReference type="AlphaFoldDB" id="A0A3P5YD00"/>
<dbReference type="Proteomes" id="UP000694005">
    <property type="component" value="Chromosome A06"/>
</dbReference>
<organism evidence="4">
    <name type="scientific">Brassica campestris</name>
    <name type="common">Field mustard</name>
    <dbReference type="NCBI Taxonomy" id="3711"/>
    <lineage>
        <taxon>Eukaryota</taxon>
        <taxon>Viridiplantae</taxon>
        <taxon>Streptophyta</taxon>
        <taxon>Embryophyta</taxon>
        <taxon>Tracheophyta</taxon>
        <taxon>Spermatophyta</taxon>
        <taxon>Magnoliopsida</taxon>
        <taxon>eudicotyledons</taxon>
        <taxon>Gunneridae</taxon>
        <taxon>Pentapetalae</taxon>
        <taxon>rosids</taxon>
        <taxon>malvids</taxon>
        <taxon>Brassicales</taxon>
        <taxon>Brassicaceae</taxon>
        <taxon>Brassiceae</taxon>
        <taxon>Brassica</taxon>
    </lineage>
</organism>
<accession>A0A3P5YD00</accession>
<evidence type="ECO:0000313" key="4">
    <source>
        <dbReference type="EMBL" id="VDC65542.1"/>
    </source>
</evidence>
<evidence type="ECO:0000313" key="3">
    <source>
        <dbReference type="EMBL" id="CAG7868694.1"/>
    </source>
</evidence>
<feature type="region of interest" description="Disordered" evidence="1">
    <location>
        <begin position="263"/>
        <end position="357"/>
    </location>
</feature>
<dbReference type="EMBL" id="LS974622">
    <property type="protein sequence ID" value="CAG7868694.1"/>
    <property type="molecule type" value="Genomic_DNA"/>
</dbReference>
<feature type="compositionally biased region" description="Polar residues" evidence="1">
    <location>
        <begin position="346"/>
        <end position="357"/>
    </location>
</feature>
<evidence type="ECO:0000256" key="1">
    <source>
        <dbReference type="SAM" id="MobiDB-lite"/>
    </source>
</evidence>
<dbReference type="PANTHER" id="PTHR47600">
    <property type="entry name" value="NUCLEIC ACID-BINDING, OB-FOLD-LIKE PROTEIN"/>
    <property type="match status" value="1"/>
</dbReference>
<dbReference type="PROSITE" id="PS50126">
    <property type="entry name" value="S1"/>
    <property type="match status" value="1"/>
</dbReference>
<dbReference type="SUPFAM" id="SSF50249">
    <property type="entry name" value="Nucleic acid-binding proteins"/>
    <property type="match status" value="1"/>
</dbReference>
<dbReference type="GO" id="GO:0003676">
    <property type="term" value="F:nucleic acid binding"/>
    <property type="evidence" value="ECO:0007669"/>
    <property type="project" value="InterPro"/>
</dbReference>
<dbReference type="InterPro" id="IPR003029">
    <property type="entry name" value="S1_domain"/>
</dbReference>
<dbReference type="EMBL" id="LR031569">
    <property type="protein sequence ID" value="VDC65542.1"/>
    <property type="molecule type" value="Genomic_DNA"/>
</dbReference>
<gene>
    <name evidence="4" type="ORF">BRAA06T24082Z</name>
    <name evidence="3" type="ORF">BRAPAZ1V2_A06P09340.2</name>
</gene>
<dbReference type="PANTHER" id="PTHR47600:SF1">
    <property type="entry name" value="NUCLEIC ACID-BINDING, OB-FOLD-LIKE PROTEIN"/>
    <property type="match status" value="1"/>
</dbReference>